<evidence type="ECO:0000313" key="2">
    <source>
        <dbReference type="Proteomes" id="UP000597444"/>
    </source>
</evidence>
<evidence type="ECO:0000313" key="1">
    <source>
        <dbReference type="EMBL" id="GHO95311.1"/>
    </source>
</evidence>
<dbReference type="AlphaFoldDB" id="A0A8J3IS94"/>
<sequence length="224" mass="26113">MANEILYTGQLTEIDFLALLKACHAANMFAEALVLAEQFPNRVVKKKERQDLLFFRNVVSHIPWNDDHAAPWHTYLSGRIFTEQWELRWARQQQNIRIVYLGLSEYGGMLRDYHLKDKSGLLVELKKKSKPNEYYLFGERLRPEDVKTIIWAEPGDFAEARIPRLLRYPPANWKGIYPKDSKDPLEMSYMQLLVCEYIDETGSVVLSRFQCLKAAEGRQTEGGQ</sequence>
<gene>
    <name evidence="1" type="ORF">KSF_053590</name>
</gene>
<accession>A0A8J3IS94</accession>
<dbReference type="Proteomes" id="UP000597444">
    <property type="component" value="Unassembled WGS sequence"/>
</dbReference>
<comment type="caution">
    <text evidence="1">The sequence shown here is derived from an EMBL/GenBank/DDBJ whole genome shotgun (WGS) entry which is preliminary data.</text>
</comment>
<dbReference type="RefSeq" id="WP_220205996.1">
    <property type="nucleotide sequence ID" value="NZ_BNJK01000001.1"/>
</dbReference>
<proteinExistence type="predicted"/>
<organism evidence="1 2">
    <name type="scientific">Reticulibacter mediterranei</name>
    <dbReference type="NCBI Taxonomy" id="2778369"/>
    <lineage>
        <taxon>Bacteria</taxon>
        <taxon>Bacillati</taxon>
        <taxon>Chloroflexota</taxon>
        <taxon>Ktedonobacteria</taxon>
        <taxon>Ktedonobacterales</taxon>
        <taxon>Reticulibacteraceae</taxon>
        <taxon>Reticulibacter</taxon>
    </lineage>
</organism>
<dbReference type="EMBL" id="BNJK01000001">
    <property type="protein sequence ID" value="GHO95311.1"/>
    <property type="molecule type" value="Genomic_DNA"/>
</dbReference>
<protein>
    <submittedName>
        <fullName evidence="1">Uncharacterized protein</fullName>
    </submittedName>
</protein>
<reference evidence="1" key="1">
    <citation type="submission" date="2020-10" db="EMBL/GenBank/DDBJ databases">
        <title>Taxonomic study of unclassified bacteria belonging to the class Ktedonobacteria.</title>
        <authorList>
            <person name="Yabe S."/>
            <person name="Wang C.M."/>
            <person name="Zheng Y."/>
            <person name="Sakai Y."/>
            <person name="Cavaletti L."/>
            <person name="Monciardini P."/>
            <person name="Donadio S."/>
        </authorList>
    </citation>
    <scope>NUCLEOTIDE SEQUENCE</scope>
    <source>
        <strain evidence="1">ID150040</strain>
    </source>
</reference>
<name>A0A8J3IS94_9CHLR</name>
<keyword evidence="2" id="KW-1185">Reference proteome</keyword>